<dbReference type="InterPro" id="IPR000719">
    <property type="entry name" value="Prot_kinase_dom"/>
</dbReference>
<evidence type="ECO:0000313" key="2">
    <source>
        <dbReference type="EMBL" id="KAK4223297.1"/>
    </source>
</evidence>
<evidence type="ECO:0000259" key="1">
    <source>
        <dbReference type="PROSITE" id="PS50011"/>
    </source>
</evidence>
<dbReference type="EMBL" id="MU865432">
    <property type="protein sequence ID" value="KAK4223297.1"/>
    <property type="molecule type" value="Genomic_DNA"/>
</dbReference>
<sequence>MNPSNSMFDDQGKAVIIDFNTFTRIGESLENVASTYEWYDEELKAAHPQNDLNAFDEIRIWLGG</sequence>
<accession>A0AAN7BHE5</accession>
<name>A0AAN7BHE5_9PEZI</name>
<keyword evidence="3" id="KW-1185">Reference proteome</keyword>
<evidence type="ECO:0000313" key="3">
    <source>
        <dbReference type="Proteomes" id="UP001301958"/>
    </source>
</evidence>
<dbReference type="PROSITE" id="PS50011">
    <property type="entry name" value="PROTEIN_KINASE_DOM"/>
    <property type="match status" value="1"/>
</dbReference>
<dbReference type="GO" id="GO:0005524">
    <property type="term" value="F:ATP binding"/>
    <property type="evidence" value="ECO:0007669"/>
    <property type="project" value="InterPro"/>
</dbReference>
<feature type="domain" description="Protein kinase" evidence="1">
    <location>
        <begin position="1"/>
        <end position="64"/>
    </location>
</feature>
<reference evidence="2" key="1">
    <citation type="journal article" date="2023" name="Mol. Phylogenet. Evol.">
        <title>Genome-scale phylogeny and comparative genomics of the fungal order Sordariales.</title>
        <authorList>
            <person name="Hensen N."/>
            <person name="Bonometti L."/>
            <person name="Westerberg I."/>
            <person name="Brannstrom I.O."/>
            <person name="Guillou S."/>
            <person name="Cros-Aarteil S."/>
            <person name="Calhoun S."/>
            <person name="Haridas S."/>
            <person name="Kuo A."/>
            <person name="Mondo S."/>
            <person name="Pangilinan J."/>
            <person name="Riley R."/>
            <person name="LaButti K."/>
            <person name="Andreopoulos B."/>
            <person name="Lipzen A."/>
            <person name="Chen C."/>
            <person name="Yan M."/>
            <person name="Daum C."/>
            <person name="Ng V."/>
            <person name="Clum A."/>
            <person name="Steindorff A."/>
            <person name="Ohm R.A."/>
            <person name="Martin F."/>
            <person name="Silar P."/>
            <person name="Natvig D.O."/>
            <person name="Lalanne C."/>
            <person name="Gautier V."/>
            <person name="Ament-Velasquez S.L."/>
            <person name="Kruys A."/>
            <person name="Hutchinson M.I."/>
            <person name="Powell A.J."/>
            <person name="Barry K."/>
            <person name="Miller A.N."/>
            <person name="Grigoriev I.V."/>
            <person name="Debuchy R."/>
            <person name="Gladieux P."/>
            <person name="Hiltunen Thoren M."/>
            <person name="Johannesson H."/>
        </authorList>
    </citation>
    <scope>NUCLEOTIDE SEQUENCE</scope>
    <source>
        <strain evidence="2">CBS 990.96</strain>
    </source>
</reference>
<dbReference type="Proteomes" id="UP001301958">
    <property type="component" value="Unassembled WGS sequence"/>
</dbReference>
<proteinExistence type="predicted"/>
<protein>
    <recommendedName>
        <fullName evidence="1">Protein kinase domain-containing protein</fullName>
    </recommendedName>
</protein>
<dbReference type="AlphaFoldDB" id="A0AAN7BHE5"/>
<organism evidence="2 3">
    <name type="scientific">Podospora fimiseda</name>
    <dbReference type="NCBI Taxonomy" id="252190"/>
    <lineage>
        <taxon>Eukaryota</taxon>
        <taxon>Fungi</taxon>
        <taxon>Dikarya</taxon>
        <taxon>Ascomycota</taxon>
        <taxon>Pezizomycotina</taxon>
        <taxon>Sordariomycetes</taxon>
        <taxon>Sordariomycetidae</taxon>
        <taxon>Sordariales</taxon>
        <taxon>Podosporaceae</taxon>
        <taxon>Podospora</taxon>
    </lineage>
</organism>
<dbReference type="GO" id="GO:0004672">
    <property type="term" value="F:protein kinase activity"/>
    <property type="evidence" value="ECO:0007669"/>
    <property type="project" value="InterPro"/>
</dbReference>
<reference evidence="2" key="2">
    <citation type="submission" date="2023-05" db="EMBL/GenBank/DDBJ databases">
        <authorList>
            <consortium name="Lawrence Berkeley National Laboratory"/>
            <person name="Steindorff A."/>
            <person name="Hensen N."/>
            <person name="Bonometti L."/>
            <person name="Westerberg I."/>
            <person name="Brannstrom I.O."/>
            <person name="Guillou S."/>
            <person name="Cros-Aarteil S."/>
            <person name="Calhoun S."/>
            <person name="Haridas S."/>
            <person name="Kuo A."/>
            <person name="Mondo S."/>
            <person name="Pangilinan J."/>
            <person name="Riley R."/>
            <person name="Labutti K."/>
            <person name="Andreopoulos B."/>
            <person name="Lipzen A."/>
            <person name="Chen C."/>
            <person name="Yanf M."/>
            <person name="Daum C."/>
            <person name="Ng V."/>
            <person name="Clum A."/>
            <person name="Ohm R."/>
            <person name="Martin F."/>
            <person name="Silar P."/>
            <person name="Natvig D."/>
            <person name="Lalanne C."/>
            <person name="Gautier V."/>
            <person name="Ament-Velasquez S.L."/>
            <person name="Kruys A."/>
            <person name="Hutchinson M.I."/>
            <person name="Powell A.J."/>
            <person name="Barry K."/>
            <person name="Miller A.N."/>
            <person name="Grigoriev I.V."/>
            <person name="Debuchy R."/>
            <person name="Gladieux P."/>
            <person name="Thoren M.H."/>
            <person name="Johannesson H."/>
        </authorList>
    </citation>
    <scope>NUCLEOTIDE SEQUENCE</scope>
    <source>
        <strain evidence="2">CBS 990.96</strain>
    </source>
</reference>
<gene>
    <name evidence="2" type="ORF">QBC38DRAFT_488018</name>
</gene>
<comment type="caution">
    <text evidence="2">The sequence shown here is derived from an EMBL/GenBank/DDBJ whole genome shotgun (WGS) entry which is preliminary data.</text>
</comment>